<name>A0A9D2IVM4_9FIRM</name>
<evidence type="ECO:0000313" key="2">
    <source>
        <dbReference type="Proteomes" id="UP000824044"/>
    </source>
</evidence>
<proteinExistence type="predicted"/>
<dbReference type="Proteomes" id="UP000824044">
    <property type="component" value="Unassembled WGS sequence"/>
</dbReference>
<protein>
    <submittedName>
        <fullName evidence="1">DUF4250 domain-containing protein</fullName>
    </submittedName>
</protein>
<evidence type="ECO:0000313" key="1">
    <source>
        <dbReference type="EMBL" id="HIZ24137.1"/>
    </source>
</evidence>
<dbReference type="EMBL" id="DXBS01000035">
    <property type="protein sequence ID" value="HIZ24137.1"/>
    <property type="molecule type" value="Genomic_DNA"/>
</dbReference>
<reference evidence="1" key="1">
    <citation type="journal article" date="2021" name="PeerJ">
        <title>Extensive microbial diversity within the chicken gut microbiome revealed by metagenomics and culture.</title>
        <authorList>
            <person name="Gilroy R."/>
            <person name="Ravi A."/>
            <person name="Getino M."/>
            <person name="Pursley I."/>
            <person name="Horton D.L."/>
            <person name="Alikhan N.F."/>
            <person name="Baker D."/>
            <person name="Gharbi K."/>
            <person name="Hall N."/>
            <person name="Watson M."/>
            <person name="Adriaenssens E.M."/>
            <person name="Foster-Nyarko E."/>
            <person name="Jarju S."/>
            <person name="Secka A."/>
            <person name="Antonio M."/>
            <person name="Oren A."/>
            <person name="Chaudhuri R.R."/>
            <person name="La Ragione R."/>
            <person name="Hildebrand F."/>
            <person name="Pallen M.J."/>
        </authorList>
    </citation>
    <scope>NUCLEOTIDE SEQUENCE</scope>
    <source>
        <strain evidence="1">CHK33-5263</strain>
    </source>
</reference>
<accession>A0A9D2IVM4</accession>
<reference evidence="1" key="2">
    <citation type="submission" date="2021-04" db="EMBL/GenBank/DDBJ databases">
        <authorList>
            <person name="Gilroy R."/>
        </authorList>
    </citation>
    <scope>NUCLEOTIDE SEQUENCE</scope>
    <source>
        <strain evidence="1">CHK33-5263</strain>
    </source>
</reference>
<dbReference type="AlphaFoldDB" id="A0A9D2IVM4"/>
<organism evidence="1 2">
    <name type="scientific">Candidatus Gallimonas intestinigallinarum</name>
    <dbReference type="NCBI Taxonomy" id="2838604"/>
    <lineage>
        <taxon>Bacteria</taxon>
        <taxon>Bacillati</taxon>
        <taxon>Bacillota</taxon>
        <taxon>Clostridia</taxon>
        <taxon>Candidatus Gallimonas</taxon>
    </lineage>
</organism>
<dbReference type="InterPro" id="IPR025346">
    <property type="entry name" value="DUF4250"/>
</dbReference>
<gene>
    <name evidence="1" type="ORF">H9812_01485</name>
</gene>
<comment type="caution">
    <text evidence="1">The sequence shown here is derived from an EMBL/GenBank/DDBJ whole genome shotgun (WGS) entry which is preliminary data.</text>
</comment>
<dbReference type="Pfam" id="PF14056">
    <property type="entry name" value="DUF4250"/>
    <property type="match status" value="1"/>
</dbReference>
<sequence length="57" mass="6488">MIPQDPAMLLSFVNMKLRDDYASLDDLCDDLDLDRADLEARLASIGAVYDPEHNCFR</sequence>